<feature type="transmembrane region" description="Helical" evidence="1">
    <location>
        <begin position="89"/>
        <end position="107"/>
    </location>
</feature>
<evidence type="ECO:0000313" key="3">
    <source>
        <dbReference type="Proteomes" id="UP000243507"/>
    </source>
</evidence>
<dbReference type="Pfam" id="PF05940">
    <property type="entry name" value="NnrS"/>
    <property type="match status" value="1"/>
</dbReference>
<reference evidence="2 3" key="1">
    <citation type="submission" date="2017-09" db="EMBL/GenBank/DDBJ databases">
        <title>A multilocus sequence analysis scheme for characterization of bacteria in the genus Thioclava.</title>
        <authorList>
            <person name="Liu Y."/>
            <person name="Shao Z."/>
        </authorList>
    </citation>
    <scope>NUCLEOTIDE SEQUENCE [LARGE SCALE GENOMIC DNA]</scope>
    <source>
        <strain evidence="2 3">CAU 1312</strain>
    </source>
</reference>
<keyword evidence="1" id="KW-0472">Membrane</keyword>
<dbReference type="InterPro" id="IPR010266">
    <property type="entry name" value="NnrS"/>
</dbReference>
<dbReference type="AlphaFoldDB" id="A0A2A4CS82"/>
<feature type="transmembrane region" description="Helical" evidence="1">
    <location>
        <begin position="271"/>
        <end position="296"/>
    </location>
</feature>
<feature type="transmembrane region" description="Helical" evidence="1">
    <location>
        <begin position="332"/>
        <end position="354"/>
    </location>
</feature>
<accession>A0A2A4CS82</accession>
<comment type="caution">
    <text evidence="2">The sequence shown here is derived from an EMBL/GenBank/DDBJ whole genome shotgun (WGS) entry which is preliminary data.</text>
</comment>
<proteinExistence type="predicted"/>
<feature type="transmembrane region" description="Helical" evidence="1">
    <location>
        <begin position="366"/>
        <end position="388"/>
    </location>
</feature>
<keyword evidence="1" id="KW-1133">Transmembrane helix</keyword>
<feature type="transmembrane region" description="Helical" evidence="1">
    <location>
        <begin position="113"/>
        <end position="132"/>
    </location>
</feature>
<dbReference type="RefSeq" id="WP_096431908.1">
    <property type="nucleotide sequence ID" value="NZ_NTJD01000003.1"/>
</dbReference>
<feature type="transmembrane region" description="Helical" evidence="1">
    <location>
        <begin position="55"/>
        <end position="77"/>
    </location>
</feature>
<dbReference type="OrthoDB" id="9770040at2"/>
<sequence>MPVLARLFSEGFRIFFLLTLLSAVLFLSVWEGLLWNDFFGSGGWSLPILPGPIGWHAHEMIFGFAGAAMGGFFLTAVPNWTGAPAAQRSFIAIAAGLWLLGRIAAWTSALWPAGLVALASLLFVPFLGAKIATQLLKRPKPQNMMFLGILAAMWGGEVLVQADWMGLGWGDEARGLRVGLLALCAMIAVIGGRVVPAFTRNAMIRTGRETDLPESGGRLDLAGIGVTVALALLAVLPLPEMIPALLALVAGGLTLARLSRWKGLWSRPYPIIWTLHLSYALLGLGYLAWGAAGFGIGAEIPALHLLGIGAVGGMVLSVMSRASLGHTGRPLIAARPVALAYGIVPIAALIRWIAPQATDGEAFLTLFAGILWITAFGLALAAVAPILLAPRMPRPPAGPTPGSSGRPN</sequence>
<feature type="transmembrane region" description="Helical" evidence="1">
    <location>
        <begin position="302"/>
        <end position="320"/>
    </location>
</feature>
<feature type="transmembrane region" description="Helical" evidence="1">
    <location>
        <begin position="144"/>
        <end position="164"/>
    </location>
</feature>
<gene>
    <name evidence="2" type="ORF">CLN94_05330</name>
</gene>
<keyword evidence="3" id="KW-1185">Reference proteome</keyword>
<feature type="transmembrane region" description="Helical" evidence="1">
    <location>
        <begin position="176"/>
        <end position="198"/>
    </location>
</feature>
<feature type="transmembrane region" description="Helical" evidence="1">
    <location>
        <begin position="219"/>
        <end position="236"/>
    </location>
</feature>
<evidence type="ECO:0000256" key="1">
    <source>
        <dbReference type="SAM" id="Phobius"/>
    </source>
</evidence>
<name>A0A2A4CS82_9RHOB</name>
<organism evidence="2 3">
    <name type="scientific">Pseudothioclava arenosa</name>
    <dbReference type="NCBI Taxonomy" id="1795308"/>
    <lineage>
        <taxon>Bacteria</taxon>
        <taxon>Pseudomonadati</taxon>
        <taxon>Pseudomonadota</taxon>
        <taxon>Alphaproteobacteria</taxon>
        <taxon>Rhodobacterales</taxon>
        <taxon>Paracoccaceae</taxon>
        <taxon>Pseudothioclava</taxon>
    </lineage>
</organism>
<evidence type="ECO:0000313" key="2">
    <source>
        <dbReference type="EMBL" id="PCD77190.1"/>
    </source>
</evidence>
<keyword evidence="1" id="KW-0812">Transmembrane</keyword>
<dbReference type="EMBL" id="NTJD01000003">
    <property type="protein sequence ID" value="PCD77190.1"/>
    <property type="molecule type" value="Genomic_DNA"/>
</dbReference>
<feature type="transmembrane region" description="Helical" evidence="1">
    <location>
        <begin position="12"/>
        <end position="35"/>
    </location>
</feature>
<protein>
    <submittedName>
        <fullName evidence="2">Short-chain dehydrogenase</fullName>
    </submittedName>
</protein>
<dbReference type="Proteomes" id="UP000243507">
    <property type="component" value="Unassembled WGS sequence"/>
</dbReference>
<feature type="transmembrane region" description="Helical" evidence="1">
    <location>
        <begin position="242"/>
        <end position="259"/>
    </location>
</feature>